<reference evidence="2 3" key="1">
    <citation type="submission" date="2023-01" db="EMBL/GenBank/DDBJ databases">
        <title>Analysis of 21 Apiospora genomes using comparative genomics revels a genus with tremendous synthesis potential of carbohydrate active enzymes and secondary metabolites.</title>
        <authorList>
            <person name="Sorensen T."/>
        </authorList>
    </citation>
    <scope>NUCLEOTIDE SEQUENCE [LARGE SCALE GENOMIC DNA]</scope>
    <source>
        <strain evidence="2 3">CBS 83171</strain>
    </source>
</reference>
<comment type="caution">
    <text evidence="2">The sequence shown here is derived from an EMBL/GenBank/DDBJ whole genome shotgun (WGS) entry which is preliminary data.</text>
</comment>
<dbReference type="Gene3D" id="3.40.50.300">
    <property type="entry name" value="P-loop containing nucleotide triphosphate hydrolases"/>
    <property type="match status" value="1"/>
</dbReference>
<evidence type="ECO:0000313" key="2">
    <source>
        <dbReference type="EMBL" id="KAK8071883.1"/>
    </source>
</evidence>
<dbReference type="EMBL" id="JAQQWM010000003">
    <property type="protein sequence ID" value="KAK8071883.1"/>
    <property type="molecule type" value="Genomic_DNA"/>
</dbReference>
<gene>
    <name evidence="2" type="ORF">PG996_005231</name>
</gene>
<feature type="region of interest" description="Disordered" evidence="1">
    <location>
        <begin position="1"/>
        <end position="27"/>
    </location>
</feature>
<evidence type="ECO:0000313" key="3">
    <source>
        <dbReference type="Proteomes" id="UP001446871"/>
    </source>
</evidence>
<protein>
    <submittedName>
        <fullName evidence="2">Dynamin family protein</fullName>
    </submittedName>
</protein>
<proteinExistence type="predicted"/>
<evidence type="ECO:0000256" key="1">
    <source>
        <dbReference type="SAM" id="MobiDB-lite"/>
    </source>
</evidence>
<keyword evidence="3" id="KW-1185">Reference proteome</keyword>
<sequence>MGIGDGSSSQHSDQAPGSAFSKDTLSLEINGPNRPQLTLIDIPGLIQYADNAGTSIYQIPYILFGSINLRVSGTARASANVTVRPKGSIREAAES</sequence>
<dbReference type="InterPro" id="IPR027417">
    <property type="entry name" value="P-loop_NTPase"/>
</dbReference>
<feature type="compositionally biased region" description="Polar residues" evidence="1">
    <location>
        <begin position="1"/>
        <end position="15"/>
    </location>
</feature>
<organism evidence="2 3">
    <name type="scientific">Apiospora saccharicola</name>
    <dbReference type="NCBI Taxonomy" id="335842"/>
    <lineage>
        <taxon>Eukaryota</taxon>
        <taxon>Fungi</taxon>
        <taxon>Dikarya</taxon>
        <taxon>Ascomycota</taxon>
        <taxon>Pezizomycotina</taxon>
        <taxon>Sordariomycetes</taxon>
        <taxon>Xylariomycetidae</taxon>
        <taxon>Amphisphaeriales</taxon>
        <taxon>Apiosporaceae</taxon>
        <taxon>Apiospora</taxon>
    </lineage>
</organism>
<dbReference type="Proteomes" id="UP001446871">
    <property type="component" value="Unassembled WGS sequence"/>
</dbReference>
<accession>A0ABR1VPW8</accession>
<name>A0ABR1VPW8_9PEZI</name>